<proteinExistence type="predicted"/>
<evidence type="ECO:0000256" key="3">
    <source>
        <dbReference type="ARBA" id="ARBA00033309"/>
    </source>
</evidence>
<feature type="compositionally biased region" description="Basic and acidic residues" evidence="4">
    <location>
        <begin position="427"/>
        <end position="440"/>
    </location>
</feature>
<evidence type="ECO:0000256" key="4">
    <source>
        <dbReference type="SAM" id="MobiDB-lite"/>
    </source>
</evidence>
<name>A0A2C5YY31_9HYPO</name>
<dbReference type="PANTHER" id="PTHR12133">
    <property type="entry name" value="TRNA (ADENINE(58)-N(1))-METHYLTRANSFERASE"/>
    <property type="match status" value="1"/>
</dbReference>
<dbReference type="GO" id="GO:0030488">
    <property type="term" value="P:tRNA methylation"/>
    <property type="evidence" value="ECO:0007669"/>
    <property type="project" value="InterPro"/>
</dbReference>
<evidence type="ECO:0000313" key="6">
    <source>
        <dbReference type="Proteomes" id="UP000226431"/>
    </source>
</evidence>
<comment type="caution">
    <text evidence="5">The sequence shown here is derived from an EMBL/GenBank/DDBJ whole genome shotgun (WGS) entry which is preliminary data.</text>
</comment>
<dbReference type="GO" id="GO:0005739">
    <property type="term" value="C:mitochondrion"/>
    <property type="evidence" value="ECO:0007669"/>
    <property type="project" value="TreeGrafter"/>
</dbReference>
<dbReference type="STRING" id="2004952.A0A2C5YY31"/>
<reference evidence="5 6" key="1">
    <citation type="submission" date="2017-06" db="EMBL/GenBank/DDBJ databases">
        <title>Ant-infecting Ophiocordyceps genomes reveal a high diversity of potential behavioral manipulation genes and a possible major role for enterotoxins.</title>
        <authorList>
            <person name="De Bekker C."/>
            <person name="Evans H.C."/>
            <person name="Brachmann A."/>
            <person name="Hughes D.P."/>
        </authorList>
    </citation>
    <scope>NUCLEOTIDE SEQUENCE [LARGE SCALE GENOMIC DNA]</scope>
    <source>
        <strain evidence="5 6">Map16</strain>
    </source>
</reference>
<evidence type="ECO:0000256" key="1">
    <source>
        <dbReference type="ARBA" id="ARBA00012796"/>
    </source>
</evidence>
<dbReference type="PROSITE" id="PS51620">
    <property type="entry name" value="SAM_TRM61"/>
    <property type="match status" value="1"/>
</dbReference>
<keyword evidence="6" id="KW-1185">Reference proteome</keyword>
<sequence length="440" mass="48085">MIALRHLASQRLPSVHRRSLSIVAGVQEHDVVLLRQQGKKGPKWTLTAPVRAGARIRLALGRSVAADHLLGKRLLDRVLDSGGFPVVVHEASLTNYVLHSSFERLAVPIYPHDANTIVSLLDLHPARPGEDDDALQQQAADGLTPPFEVFEAGTGMGSLTLHLARALHAANPPVPPDLRRTICAAPAIRDPSSAGVALEPEDQAVYDSYRASRRLVLHSLDQSAERVKAACKFVRHFRRALYFPTIDFHIGTVGAYMSQRLAASSGQPFLSRAVLDVASPEESAASVLQALHPGGLLVVFQPSISQIASFDVWAKTNQPVQLEKVLELPVGTLMDGLNDAGGGRPWSVKMFRTKEDKEVQVLRPKVGLRVMGGGFVAVYRRWPIREMAAESVPEKQESDESSLSDTVMETQSEPESESDEEPEQPDTEPKHQPEPEMGKL</sequence>
<feature type="region of interest" description="Disordered" evidence="4">
    <location>
        <begin position="390"/>
        <end position="440"/>
    </location>
</feature>
<dbReference type="AlphaFoldDB" id="A0A2C5YY31"/>
<gene>
    <name evidence="5" type="ORF">CDD80_3649</name>
</gene>
<dbReference type="InterPro" id="IPR014816">
    <property type="entry name" value="tRNA_MeTrfase_Gcd14"/>
</dbReference>
<dbReference type="InterPro" id="IPR029063">
    <property type="entry name" value="SAM-dependent_MTases_sf"/>
</dbReference>
<dbReference type="Gene3D" id="3.40.50.150">
    <property type="entry name" value="Vaccinia Virus protein VP39"/>
    <property type="match status" value="1"/>
</dbReference>
<accession>A0A2C5YY31</accession>
<feature type="compositionally biased region" description="Acidic residues" evidence="4">
    <location>
        <begin position="412"/>
        <end position="426"/>
    </location>
</feature>
<organism evidence="5 6">
    <name type="scientific">Ophiocordyceps camponoti-rufipedis</name>
    <dbReference type="NCBI Taxonomy" id="2004952"/>
    <lineage>
        <taxon>Eukaryota</taxon>
        <taxon>Fungi</taxon>
        <taxon>Dikarya</taxon>
        <taxon>Ascomycota</taxon>
        <taxon>Pezizomycotina</taxon>
        <taxon>Sordariomycetes</taxon>
        <taxon>Hypocreomycetidae</taxon>
        <taxon>Hypocreales</taxon>
        <taxon>Ophiocordycipitaceae</taxon>
        <taxon>Ophiocordyceps</taxon>
    </lineage>
</organism>
<dbReference type="GO" id="GO:0031515">
    <property type="term" value="C:tRNA (m1A) methyltransferase complex"/>
    <property type="evidence" value="ECO:0007669"/>
    <property type="project" value="InterPro"/>
</dbReference>
<dbReference type="OrthoDB" id="5585464at2759"/>
<dbReference type="Proteomes" id="UP000226431">
    <property type="component" value="Unassembled WGS sequence"/>
</dbReference>
<dbReference type="EC" id="2.1.1.220" evidence="1"/>
<dbReference type="SUPFAM" id="SSF53335">
    <property type="entry name" value="S-adenosyl-L-methionine-dependent methyltransferases"/>
    <property type="match status" value="1"/>
</dbReference>
<evidence type="ECO:0000256" key="2">
    <source>
        <dbReference type="ARBA" id="ARBA00015963"/>
    </source>
</evidence>
<dbReference type="EMBL" id="NJES01000326">
    <property type="protein sequence ID" value="PHH73667.1"/>
    <property type="molecule type" value="Genomic_DNA"/>
</dbReference>
<dbReference type="PANTHER" id="PTHR12133:SF1">
    <property type="entry name" value="TRNA (ADENINE(58)-N(1))-METHYLTRANSFERASE, MITOCHONDRIAL"/>
    <property type="match status" value="1"/>
</dbReference>
<evidence type="ECO:0000313" key="5">
    <source>
        <dbReference type="EMBL" id="PHH73667.1"/>
    </source>
</evidence>
<protein>
    <recommendedName>
        <fullName evidence="2">tRNA (adenine(58)-N(1))-methyltransferase catalytic subunit TRM61</fullName>
        <ecNumber evidence="1">2.1.1.220</ecNumber>
    </recommendedName>
    <alternativeName>
        <fullName evidence="3">tRNA(m1A58)-methyltransferase subunit TRM61</fullName>
    </alternativeName>
</protein>
<dbReference type="GO" id="GO:0160107">
    <property type="term" value="F:tRNA (adenine(58)-N1)-methyltransferase activity"/>
    <property type="evidence" value="ECO:0007669"/>
    <property type="project" value="UniProtKB-EC"/>
</dbReference>